<sequence>MEKSTYINRPLGESPMDRLTKYLRATGAGLAGFLPTIASADVKEATKSGGTTIIAWLFVVLIVVSGISLLIGFILRGTGNEQQVQKSNSRIFHALIAIFGGACTGLLITWVWNAATSAGGGSIINWPF</sequence>
<gene>
    <name evidence="2" type="ORF">FGL83_07640</name>
</gene>
<accession>A0AAP9JBB4</accession>
<name>A0AAP9JBB4_LEULA</name>
<dbReference type="AlphaFoldDB" id="A0AAP9JBB4"/>
<organism evidence="2 3">
    <name type="scientific">Leuconostoc lactis</name>
    <dbReference type="NCBI Taxonomy" id="1246"/>
    <lineage>
        <taxon>Bacteria</taxon>
        <taxon>Bacillati</taxon>
        <taxon>Bacillota</taxon>
        <taxon>Bacilli</taxon>
        <taxon>Lactobacillales</taxon>
        <taxon>Lactobacillaceae</taxon>
        <taxon>Leuconostoc</taxon>
    </lineage>
</organism>
<keyword evidence="1" id="KW-1133">Transmembrane helix</keyword>
<dbReference type="EMBL" id="CP042387">
    <property type="protein sequence ID" value="QEA44558.1"/>
    <property type="molecule type" value="Genomic_DNA"/>
</dbReference>
<evidence type="ECO:0000313" key="3">
    <source>
        <dbReference type="Proteomes" id="UP000321298"/>
    </source>
</evidence>
<feature type="transmembrane region" description="Helical" evidence="1">
    <location>
        <begin position="21"/>
        <end position="38"/>
    </location>
</feature>
<protein>
    <submittedName>
        <fullName evidence="2">Uncharacterized protein</fullName>
    </submittedName>
</protein>
<dbReference type="Proteomes" id="UP000321298">
    <property type="component" value="Chromosome"/>
</dbReference>
<feature type="transmembrane region" description="Helical" evidence="1">
    <location>
        <begin position="91"/>
        <end position="112"/>
    </location>
</feature>
<keyword evidence="1" id="KW-0812">Transmembrane</keyword>
<keyword evidence="1" id="KW-0472">Membrane</keyword>
<feature type="transmembrane region" description="Helical" evidence="1">
    <location>
        <begin position="53"/>
        <end position="75"/>
    </location>
</feature>
<evidence type="ECO:0000313" key="2">
    <source>
        <dbReference type="EMBL" id="QEA44558.1"/>
    </source>
</evidence>
<evidence type="ECO:0000256" key="1">
    <source>
        <dbReference type="SAM" id="Phobius"/>
    </source>
</evidence>
<reference evidence="2 3" key="1">
    <citation type="submission" date="2019-06" db="EMBL/GenBank/DDBJ databases">
        <title>Genome analyses of bacteria isolated from kimchi.</title>
        <authorList>
            <person name="Lee S."/>
            <person name="Ahn S."/>
            <person name="Roh S."/>
        </authorList>
    </citation>
    <scope>NUCLEOTIDE SEQUENCE [LARGE SCALE GENOMIC DNA]</scope>
    <source>
        <strain evidence="2 3">CBA3625</strain>
    </source>
</reference>
<dbReference type="KEGG" id="llf:BCR17_07975"/>
<keyword evidence="3" id="KW-1185">Reference proteome</keyword>
<dbReference type="RefSeq" id="WP_068852706.1">
    <property type="nucleotide sequence ID" value="NZ_BJMJ01000025.1"/>
</dbReference>
<proteinExistence type="predicted"/>